<dbReference type="InterPro" id="IPR041698">
    <property type="entry name" value="Methyltransf_25"/>
</dbReference>
<keyword evidence="2" id="KW-1185">Reference proteome</keyword>
<evidence type="ECO:0000313" key="3">
    <source>
        <dbReference type="RefSeq" id="XP_035657945.1"/>
    </source>
</evidence>
<dbReference type="OMA" id="CDINERA"/>
<gene>
    <name evidence="3" type="primary">LOC118403346</name>
</gene>
<dbReference type="PANTHER" id="PTHR43464:SF23">
    <property type="entry name" value="JUVENILE HORMONE ACID O-METHYLTRANSFERASE"/>
    <property type="match status" value="1"/>
</dbReference>
<evidence type="ECO:0000259" key="1">
    <source>
        <dbReference type="Pfam" id="PF13649"/>
    </source>
</evidence>
<dbReference type="InterPro" id="IPR029063">
    <property type="entry name" value="SAM-dependent_MTases_sf"/>
</dbReference>
<dbReference type="GO" id="GO:0008168">
    <property type="term" value="F:methyltransferase activity"/>
    <property type="evidence" value="ECO:0000318"/>
    <property type="project" value="GO_Central"/>
</dbReference>
<organism evidence="2 3">
    <name type="scientific">Branchiostoma floridae</name>
    <name type="common">Florida lancelet</name>
    <name type="synonym">Amphioxus</name>
    <dbReference type="NCBI Taxonomy" id="7739"/>
    <lineage>
        <taxon>Eukaryota</taxon>
        <taxon>Metazoa</taxon>
        <taxon>Chordata</taxon>
        <taxon>Cephalochordata</taxon>
        <taxon>Leptocardii</taxon>
        <taxon>Amphioxiformes</taxon>
        <taxon>Branchiostomatidae</taxon>
        <taxon>Branchiostoma</taxon>
    </lineage>
</organism>
<dbReference type="PANTHER" id="PTHR43464">
    <property type="entry name" value="METHYLTRANSFERASE"/>
    <property type="match status" value="1"/>
</dbReference>
<dbReference type="CDD" id="cd02440">
    <property type="entry name" value="AdoMet_MTases"/>
    <property type="match status" value="1"/>
</dbReference>
<dbReference type="Proteomes" id="UP000001554">
    <property type="component" value="Chromosome 16"/>
</dbReference>
<dbReference type="GeneID" id="118403346"/>
<dbReference type="RefSeq" id="XP_035657945.1">
    <property type="nucleotide sequence ID" value="XM_035802052.1"/>
</dbReference>
<reference evidence="2" key="1">
    <citation type="journal article" date="2020" name="Nat. Ecol. Evol.">
        <title>Deeply conserved synteny resolves early events in vertebrate evolution.</title>
        <authorList>
            <person name="Simakov O."/>
            <person name="Marletaz F."/>
            <person name="Yue J.X."/>
            <person name="O'Connell B."/>
            <person name="Jenkins J."/>
            <person name="Brandt A."/>
            <person name="Calef R."/>
            <person name="Tung C.H."/>
            <person name="Huang T.K."/>
            <person name="Schmutz J."/>
            <person name="Satoh N."/>
            <person name="Yu J.K."/>
            <person name="Putnam N.H."/>
            <person name="Green R.E."/>
            <person name="Rokhsar D.S."/>
        </authorList>
    </citation>
    <scope>NUCLEOTIDE SEQUENCE [LARGE SCALE GENOMIC DNA]</scope>
    <source>
        <strain evidence="2">S238N-H82</strain>
    </source>
</reference>
<accession>A0A9J7HGS0</accession>
<dbReference type="AlphaFoldDB" id="A0A9J7HGS0"/>
<evidence type="ECO:0000313" key="2">
    <source>
        <dbReference type="Proteomes" id="UP000001554"/>
    </source>
</evidence>
<name>A0A9J7HGS0_BRAFL</name>
<proteinExistence type="predicted"/>
<feature type="domain" description="Methyltransferase" evidence="1">
    <location>
        <begin position="9"/>
        <end position="105"/>
    </location>
</feature>
<sequence>MEWEGDDTVLDAGCGTGEICMFISQQPGVASVVGFDVSPDFVSYASQQNSSTNILYHVADVSDLSTIKPEWQGAFSKVVSFSVLHWVRDKVTALKALHSCLKPGGEIVMVFATDESKIIPNYLKMAAHPRWAIYFKDFSPNLFPWPSSDLVNHSSHLLEECGFEVLSCHTKEHQHLFESEEKLRDTLFAMYPDLRYIPRNKHEEFLHDFENMAREAQVISEDCKITEFLSFVQARKL</sequence>
<protein>
    <submittedName>
        <fullName evidence="3">Arginine-hydroxylase NDUFAF5, mitochondrial-like</fullName>
    </submittedName>
</protein>
<dbReference type="Pfam" id="PF13649">
    <property type="entry name" value="Methyltransf_25"/>
    <property type="match status" value="1"/>
</dbReference>
<reference evidence="3" key="2">
    <citation type="submission" date="2025-08" db="UniProtKB">
        <authorList>
            <consortium name="RefSeq"/>
        </authorList>
    </citation>
    <scope>IDENTIFICATION</scope>
    <source>
        <strain evidence="3">S238N-H82</strain>
        <tissue evidence="3">Testes</tissue>
    </source>
</reference>
<dbReference type="KEGG" id="bfo:118403346"/>
<dbReference type="SUPFAM" id="SSF53335">
    <property type="entry name" value="S-adenosyl-L-methionine-dependent methyltransferases"/>
    <property type="match status" value="1"/>
</dbReference>
<dbReference type="Gene3D" id="3.40.50.150">
    <property type="entry name" value="Vaccinia Virus protein VP39"/>
    <property type="match status" value="1"/>
</dbReference>
<dbReference type="OrthoDB" id="66144at2759"/>